<dbReference type="SUPFAM" id="SSF56645">
    <property type="entry name" value="Acyl-CoA dehydrogenase NM domain-like"/>
    <property type="match status" value="1"/>
</dbReference>
<sequence length="388" mass="41082">MTGIVRSAVAPEADAVLREAKQLHALLDGHGAEHDREGRLSDAVVEQLRSTGAFGVFTPREWGGAEMSPTEALDLISTLSYADPSSGWVTFAIGFATGLAGAFLDHDAAAELFAQPDFACAGQGTRAGRAVRTERGYLLSGNWSFASGIKHATHVFTSAIESDTGRPLCLVLPKDDVDLVDNWDVMGLRGTGSIDYSAEDVLVPANHVFSAVGIEPVTGGPVYRIGAGNFAGINHGAWALGVGRRLLDELSESVRGKAGQPGALADSAAFTEDYATAEVKLRSAKALLYEVWEEIEQVLAAGDLPSVRHETLSKVALNNATWQCNEIAGFVYASGGSAALRSGTLQRLFRDMHGGTQHFSSSRVVLQSAGQELCGLAEGKRWSFHALI</sequence>
<reference evidence="4 5" key="1">
    <citation type="submission" date="2019-11" db="EMBL/GenBank/DDBJ databases">
        <title>Draft genome of Amycolatopsis RM579.</title>
        <authorList>
            <person name="Duangmal K."/>
            <person name="Mingma R."/>
        </authorList>
    </citation>
    <scope>NUCLEOTIDE SEQUENCE [LARGE SCALE GENOMIC DNA]</scope>
    <source>
        <strain evidence="4 5">RM579</strain>
    </source>
</reference>
<dbReference type="Proteomes" id="UP000440096">
    <property type="component" value="Unassembled WGS sequence"/>
</dbReference>
<dbReference type="PANTHER" id="PTHR43884:SF25">
    <property type="entry name" value="ACYL-COA DEHYDROGENASE YDBM-RELATED"/>
    <property type="match status" value="1"/>
</dbReference>
<evidence type="ECO:0000256" key="1">
    <source>
        <dbReference type="ARBA" id="ARBA00023002"/>
    </source>
</evidence>
<dbReference type="InterPro" id="IPR036250">
    <property type="entry name" value="AcylCo_DH-like_C"/>
</dbReference>
<accession>A0A6N7YI15</accession>
<name>A0A6N7YI15_9PSEU</name>
<evidence type="ECO:0000313" key="5">
    <source>
        <dbReference type="Proteomes" id="UP000440096"/>
    </source>
</evidence>
<dbReference type="EMBL" id="WMBA01000001">
    <property type="protein sequence ID" value="MTD52535.1"/>
    <property type="molecule type" value="Genomic_DNA"/>
</dbReference>
<dbReference type="PANTHER" id="PTHR43884">
    <property type="entry name" value="ACYL-COA DEHYDROGENASE"/>
    <property type="match status" value="1"/>
</dbReference>
<dbReference type="Pfam" id="PF02771">
    <property type="entry name" value="Acyl-CoA_dh_N"/>
    <property type="match status" value="1"/>
</dbReference>
<dbReference type="PIRSF" id="PIRSF016578">
    <property type="entry name" value="HsaA"/>
    <property type="match status" value="1"/>
</dbReference>
<comment type="caution">
    <text evidence="4">The sequence shown here is derived from an EMBL/GenBank/DDBJ whole genome shotgun (WGS) entry which is preliminary data.</text>
</comment>
<dbReference type="InterPro" id="IPR013786">
    <property type="entry name" value="AcylCoA_DH/ox_N"/>
</dbReference>
<dbReference type="GO" id="GO:0003995">
    <property type="term" value="F:acyl-CoA dehydrogenase activity"/>
    <property type="evidence" value="ECO:0007669"/>
    <property type="project" value="TreeGrafter"/>
</dbReference>
<dbReference type="InterPro" id="IPR037069">
    <property type="entry name" value="AcylCoA_DH/ox_N_sf"/>
</dbReference>
<feature type="domain" description="Acyl-CoA dehydrogenase/oxidase N-terminal" evidence="2">
    <location>
        <begin position="30"/>
        <end position="91"/>
    </location>
</feature>
<keyword evidence="5" id="KW-1185">Reference proteome</keyword>
<dbReference type="OrthoDB" id="3402961at2"/>
<evidence type="ECO:0000259" key="2">
    <source>
        <dbReference type="Pfam" id="PF02771"/>
    </source>
</evidence>
<dbReference type="InterPro" id="IPR046373">
    <property type="entry name" value="Acyl-CoA_Oxase/DH_mid-dom_sf"/>
</dbReference>
<proteinExistence type="predicted"/>
<dbReference type="RefSeq" id="WP_154754786.1">
    <property type="nucleotide sequence ID" value="NZ_WMBA01000001.1"/>
</dbReference>
<dbReference type="AlphaFoldDB" id="A0A6N7YI15"/>
<gene>
    <name evidence="4" type="ORF">GKO32_00845</name>
</gene>
<evidence type="ECO:0000313" key="4">
    <source>
        <dbReference type="EMBL" id="MTD52535.1"/>
    </source>
</evidence>
<dbReference type="InterPro" id="IPR013107">
    <property type="entry name" value="Acyl-CoA_DH_C"/>
</dbReference>
<dbReference type="Gene3D" id="1.20.140.10">
    <property type="entry name" value="Butyryl-CoA Dehydrogenase, subunit A, domain 3"/>
    <property type="match status" value="1"/>
</dbReference>
<evidence type="ECO:0000259" key="3">
    <source>
        <dbReference type="Pfam" id="PF08028"/>
    </source>
</evidence>
<organism evidence="4 5">
    <name type="scientific">Amycolatopsis pithecellobii</name>
    <dbReference type="NCBI Taxonomy" id="664692"/>
    <lineage>
        <taxon>Bacteria</taxon>
        <taxon>Bacillati</taxon>
        <taxon>Actinomycetota</taxon>
        <taxon>Actinomycetes</taxon>
        <taxon>Pseudonocardiales</taxon>
        <taxon>Pseudonocardiaceae</taxon>
        <taxon>Amycolatopsis</taxon>
    </lineage>
</organism>
<dbReference type="GO" id="GO:0050660">
    <property type="term" value="F:flavin adenine dinucleotide binding"/>
    <property type="evidence" value="ECO:0007669"/>
    <property type="project" value="InterPro"/>
</dbReference>
<dbReference type="Pfam" id="PF08028">
    <property type="entry name" value="Acyl-CoA_dh_2"/>
    <property type="match status" value="1"/>
</dbReference>
<dbReference type="Gene3D" id="2.40.110.10">
    <property type="entry name" value="Butyryl-CoA Dehydrogenase, subunit A, domain 2"/>
    <property type="match status" value="1"/>
</dbReference>
<keyword evidence="1" id="KW-0560">Oxidoreductase</keyword>
<feature type="domain" description="Acyl-CoA dehydrogenase C-terminal" evidence="3">
    <location>
        <begin position="235"/>
        <end position="360"/>
    </location>
</feature>
<dbReference type="InterPro" id="IPR009100">
    <property type="entry name" value="AcylCoA_DH/oxidase_NM_dom_sf"/>
</dbReference>
<dbReference type="Gene3D" id="1.10.540.10">
    <property type="entry name" value="Acyl-CoA dehydrogenase/oxidase, N-terminal domain"/>
    <property type="match status" value="1"/>
</dbReference>
<dbReference type="SUPFAM" id="SSF47203">
    <property type="entry name" value="Acyl-CoA dehydrogenase C-terminal domain-like"/>
    <property type="match status" value="1"/>
</dbReference>
<protein>
    <submittedName>
        <fullName evidence="4">Acyl-CoA dehydrogenase</fullName>
    </submittedName>
</protein>